<dbReference type="InterPro" id="IPR039742">
    <property type="entry name" value="Shq1"/>
</dbReference>
<dbReference type="GO" id="GO:0005654">
    <property type="term" value="C:nucleoplasm"/>
    <property type="evidence" value="ECO:0007669"/>
    <property type="project" value="TreeGrafter"/>
</dbReference>
<dbReference type="PANTHER" id="PTHR12967">
    <property type="entry name" value="PROTEIN SHQ1 HOMOLOG"/>
    <property type="match status" value="1"/>
</dbReference>
<dbReference type="PROSITE" id="PS51203">
    <property type="entry name" value="CS"/>
    <property type="match status" value="1"/>
</dbReference>
<evidence type="ECO:0000313" key="5">
    <source>
        <dbReference type="Proteomes" id="UP001140011"/>
    </source>
</evidence>
<dbReference type="InterPro" id="IPR007009">
    <property type="entry name" value="Shq1_C"/>
</dbReference>
<accession>A0A9W8GSN7</accession>
<comment type="similarity">
    <text evidence="1">Belongs to the SHQ1 family.</text>
</comment>
<dbReference type="Pfam" id="PF04925">
    <property type="entry name" value="SHQ1"/>
    <property type="match status" value="1"/>
</dbReference>
<dbReference type="GO" id="GO:0005737">
    <property type="term" value="C:cytoplasm"/>
    <property type="evidence" value="ECO:0007669"/>
    <property type="project" value="TreeGrafter"/>
</dbReference>
<keyword evidence="5" id="KW-1185">Reference proteome</keyword>
<dbReference type="InterPro" id="IPR048696">
    <property type="entry name" value="SHQ1-like_CS"/>
</dbReference>
<proteinExistence type="inferred from homology"/>
<dbReference type="CDD" id="cd06463">
    <property type="entry name" value="p23_like"/>
    <property type="match status" value="1"/>
</dbReference>
<dbReference type="InterPro" id="IPR008978">
    <property type="entry name" value="HSP20-like_chaperone"/>
</dbReference>
<dbReference type="PANTHER" id="PTHR12967:SF0">
    <property type="entry name" value="PROTEIN SHQ1 HOMOLOG"/>
    <property type="match status" value="1"/>
</dbReference>
<evidence type="ECO:0000313" key="4">
    <source>
        <dbReference type="EMBL" id="KAJ2751901.1"/>
    </source>
</evidence>
<dbReference type="GO" id="GO:0000493">
    <property type="term" value="P:box H/ACA snoRNP assembly"/>
    <property type="evidence" value="ECO:0007669"/>
    <property type="project" value="InterPro"/>
</dbReference>
<feature type="region of interest" description="Disordered" evidence="2">
    <location>
        <begin position="475"/>
        <end position="503"/>
    </location>
</feature>
<dbReference type="EMBL" id="JANBUH010000344">
    <property type="protein sequence ID" value="KAJ2751901.1"/>
    <property type="molecule type" value="Genomic_DNA"/>
</dbReference>
<comment type="caution">
    <text evidence="4">The sequence shown here is derived from an EMBL/GenBank/DDBJ whole genome shotgun (WGS) entry which is preliminary data.</text>
</comment>
<gene>
    <name evidence="4" type="ORF">GGI19_004186</name>
</gene>
<dbReference type="GO" id="GO:0051082">
    <property type="term" value="F:unfolded protein binding"/>
    <property type="evidence" value="ECO:0007669"/>
    <property type="project" value="TreeGrafter"/>
</dbReference>
<feature type="compositionally biased region" description="Acidic residues" evidence="2">
    <location>
        <begin position="477"/>
        <end position="486"/>
    </location>
</feature>
<name>A0A9W8GSN7_9FUNG</name>
<sequence>MITPRFTVRQDDTNVFITIFAAHVRAQTLEFDVDEYQFKFHASPYYLRLTFPGKVVEDESSTASLDASTGQILVTLAKQTPGEFFENLDLLSSLLATKRQRDLGLSHSTAADRKTGPLIEDIAGDSAAAPCTSEEQLAILQDEEFDWEISQTPATEDDDASLLFTNATYGFNNQYSGLLAHAHDTGNDINAVPDPERMTPDQRRVNRIATEDAKFDESYYIDNYINDEDILPLIHYKTRFFKILRRLQKAKSTAAIADLSATLPEGHAPEEQLADDLELLQPNDATDAWAEFTDKENATMLDLPRKAHLVSDRQPIYLGLIDIIFAYSLDHRINQGDSTVESLWTIGAVSSTLSNLEQFSALRPTIVACFRRALAYPLYRNWELCEKVLEDVYVLFKLGLRAILKVMLEIKVMFDHHDIYYVYSKLYLDDYCVWLQTSATDKAIRSLAHELHHFELEKEEIGWNLEAFEDLALQTSESEDDDEVEGSEVLAGLDDNRSAPIGQHELEDVSDSLDDIVIPGFSNAAAKDGSATSDARKKKPLIEILD</sequence>
<dbReference type="OrthoDB" id="73639at2759"/>
<dbReference type="Pfam" id="PF21413">
    <property type="entry name" value="SHQ1-like_CS"/>
    <property type="match status" value="1"/>
</dbReference>
<reference evidence="4" key="1">
    <citation type="submission" date="2022-07" db="EMBL/GenBank/DDBJ databases">
        <title>Phylogenomic reconstructions and comparative analyses of Kickxellomycotina fungi.</title>
        <authorList>
            <person name="Reynolds N.K."/>
            <person name="Stajich J.E."/>
            <person name="Barry K."/>
            <person name="Grigoriev I.V."/>
            <person name="Crous P."/>
            <person name="Smith M.E."/>
        </authorList>
    </citation>
    <scope>NUCLEOTIDE SEQUENCE</scope>
    <source>
        <strain evidence="4">BCRC 34297</strain>
    </source>
</reference>
<dbReference type="Proteomes" id="UP001140011">
    <property type="component" value="Unassembled WGS sequence"/>
</dbReference>
<dbReference type="Gene3D" id="2.60.40.790">
    <property type="match status" value="1"/>
</dbReference>
<evidence type="ECO:0000256" key="2">
    <source>
        <dbReference type="SAM" id="MobiDB-lite"/>
    </source>
</evidence>
<dbReference type="SUPFAM" id="SSF49764">
    <property type="entry name" value="HSP20-like chaperones"/>
    <property type="match status" value="1"/>
</dbReference>
<evidence type="ECO:0000259" key="3">
    <source>
        <dbReference type="PROSITE" id="PS51203"/>
    </source>
</evidence>
<protein>
    <recommendedName>
        <fullName evidence="3">CS domain-containing protein</fullName>
    </recommendedName>
</protein>
<feature type="domain" description="CS" evidence="3">
    <location>
        <begin position="1"/>
        <end position="89"/>
    </location>
</feature>
<organism evidence="4 5">
    <name type="scientific">Coemansia pectinata</name>
    <dbReference type="NCBI Taxonomy" id="1052879"/>
    <lineage>
        <taxon>Eukaryota</taxon>
        <taxon>Fungi</taxon>
        <taxon>Fungi incertae sedis</taxon>
        <taxon>Zoopagomycota</taxon>
        <taxon>Kickxellomycotina</taxon>
        <taxon>Kickxellomycetes</taxon>
        <taxon>Kickxellales</taxon>
        <taxon>Kickxellaceae</taxon>
        <taxon>Coemansia</taxon>
    </lineage>
</organism>
<dbReference type="InterPro" id="IPR007052">
    <property type="entry name" value="CS_dom"/>
</dbReference>
<evidence type="ECO:0000256" key="1">
    <source>
        <dbReference type="ARBA" id="ARBA00005607"/>
    </source>
</evidence>
<dbReference type="AlphaFoldDB" id="A0A9W8GSN7"/>